<dbReference type="Proteomes" id="UP001497512">
    <property type="component" value="Chromosome 18"/>
</dbReference>
<dbReference type="InterPro" id="IPR036291">
    <property type="entry name" value="NAD(P)-bd_dom_sf"/>
</dbReference>
<evidence type="ECO:0000313" key="5">
    <source>
        <dbReference type="Proteomes" id="UP001497512"/>
    </source>
</evidence>
<dbReference type="CDD" id="cd05259">
    <property type="entry name" value="PCBER_SDR_a"/>
    <property type="match status" value="2"/>
</dbReference>
<keyword evidence="1" id="KW-0521">NADP</keyword>
<dbReference type="PANTHER" id="PTHR43349">
    <property type="entry name" value="PINORESINOL REDUCTASE-RELATED"/>
    <property type="match status" value="1"/>
</dbReference>
<dbReference type="Pfam" id="PF05368">
    <property type="entry name" value="NmrA"/>
    <property type="match status" value="2"/>
</dbReference>
<protein>
    <recommendedName>
        <fullName evidence="3">NmrA-like domain-containing protein</fullName>
    </recommendedName>
</protein>
<dbReference type="PANTHER" id="PTHR43349:SF93">
    <property type="entry name" value="ISOFLAVONE REDUCTASE HOMOLOG P3-RELATED"/>
    <property type="match status" value="1"/>
</dbReference>
<organism evidence="4 5">
    <name type="scientific">Sphagnum troendelagicum</name>
    <dbReference type="NCBI Taxonomy" id="128251"/>
    <lineage>
        <taxon>Eukaryota</taxon>
        <taxon>Viridiplantae</taxon>
        <taxon>Streptophyta</taxon>
        <taxon>Embryophyta</taxon>
        <taxon>Bryophyta</taxon>
        <taxon>Sphagnophytina</taxon>
        <taxon>Sphagnopsida</taxon>
        <taxon>Sphagnales</taxon>
        <taxon>Sphagnaceae</taxon>
        <taxon>Sphagnum</taxon>
    </lineage>
</organism>
<dbReference type="InterPro" id="IPR045312">
    <property type="entry name" value="PCBER-like"/>
</dbReference>
<keyword evidence="5" id="KW-1185">Reference proteome</keyword>
<proteinExistence type="predicted"/>
<sequence length="563" mass="61970">MGKSKILVLGATGYIGKYIAKASARLGHPTFVVVRPDTTAVPNSARKVLLDSFTSAGITILHGDLGDHESILAALKQVDVVISTISITLVADQFKLIDAIKEVGHIKRFLPSEFGVDAERTTDVPAVQAIFKPKAKIRTALRESGIPYTFINANNFTAFFLRTLVQEGLEAPPRDKITILGDGNAKAIYVDEDDVATITIKSVDDPRTLNKQLVIRPPTNVLSFNELVEIWEEKIGHKLEKSYVPESTLRKQLDVKMGKSKILVLGATGYIGKYIAKASARLGHPTFVLVRPDTTAVPNSARKVLLDSFTAAGITILHGDFGDHESILAALKQVDVVISTISVTLIADQLKVIDAIKEVGHIKRFLPSEFGVDVERTTDLPAVQAVFKPKAKIRTALRESGIPYTFINANTFAAYYLPTLVQEGLEAPPRDKVTILGDGNAKAIYVDEDDIATITIKSVDDPRTLNKQLVIRPPTNVLSFNELVEIWEEKIGHKLEKSYVPESTLRKQLDELPFPDFIYPAVSYSIFVAGDEYFELGPEDAQAIELYPDFEYKTVSSLLDKFV</sequence>
<keyword evidence="2" id="KW-0560">Oxidoreductase</keyword>
<gene>
    <name evidence="4" type="ORF">CSSPTR1EN2_LOCUS10532</name>
</gene>
<dbReference type="EMBL" id="OZ019910">
    <property type="protein sequence ID" value="CAK9211184.1"/>
    <property type="molecule type" value="Genomic_DNA"/>
</dbReference>
<evidence type="ECO:0000256" key="1">
    <source>
        <dbReference type="ARBA" id="ARBA00022857"/>
    </source>
</evidence>
<evidence type="ECO:0000313" key="4">
    <source>
        <dbReference type="EMBL" id="CAK9211184.1"/>
    </source>
</evidence>
<dbReference type="InterPro" id="IPR008030">
    <property type="entry name" value="NmrA-like"/>
</dbReference>
<dbReference type="Gene3D" id="3.90.25.10">
    <property type="entry name" value="UDP-galactose 4-epimerase, domain 1"/>
    <property type="match status" value="2"/>
</dbReference>
<name>A0ABP0U5Z5_9BRYO</name>
<evidence type="ECO:0000259" key="3">
    <source>
        <dbReference type="Pfam" id="PF05368"/>
    </source>
</evidence>
<dbReference type="InterPro" id="IPR050608">
    <property type="entry name" value="NmrA-type/Isoflavone_red_sf"/>
</dbReference>
<dbReference type="SUPFAM" id="SSF51735">
    <property type="entry name" value="NAD(P)-binding Rossmann-fold domains"/>
    <property type="match status" value="2"/>
</dbReference>
<evidence type="ECO:0000256" key="2">
    <source>
        <dbReference type="ARBA" id="ARBA00023002"/>
    </source>
</evidence>
<dbReference type="Gene3D" id="3.40.50.720">
    <property type="entry name" value="NAD(P)-binding Rossmann-like Domain"/>
    <property type="match status" value="2"/>
</dbReference>
<feature type="domain" description="NmrA-like" evidence="3">
    <location>
        <begin position="3"/>
        <end position="251"/>
    </location>
</feature>
<accession>A0ABP0U5Z5</accession>
<feature type="domain" description="NmrA-like" evidence="3">
    <location>
        <begin position="259"/>
        <end position="556"/>
    </location>
</feature>
<reference evidence="4" key="1">
    <citation type="submission" date="2024-02" db="EMBL/GenBank/DDBJ databases">
        <authorList>
            <consortium name="ELIXIR-Norway"/>
            <consortium name="Elixir Norway"/>
        </authorList>
    </citation>
    <scope>NUCLEOTIDE SEQUENCE</scope>
</reference>